<feature type="region of interest" description="Disordered" evidence="1">
    <location>
        <begin position="192"/>
        <end position="295"/>
    </location>
</feature>
<gene>
    <name evidence="2" type="ORF">NEDG_02083</name>
</gene>
<dbReference type="GeneID" id="93648433"/>
<dbReference type="AlphaFoldDB" id="A0A177EJK3"/>
<evidence type="ECO:0000313" key="2">
    <source>
        <dbReference type="EMBL" id="OAG32164.1"/>
    </source>
</evidence>
<dbReference type="Proteomes" id="UP000185944">
    <property type="component" value="Unassembled WGS sequence"/>
</dbReference>
<dbReference type="OrthoDB" id="2196193at2759"/>
<proteinExistence type="predicted"/>
<accession>A0A177EJK3</accession>
<sequence length="435" mass="47695">MKSFWARLFSFASLVKPDEIEENVDIWNFYRENCFVTSPEGSNTFFMSHLSDPGEETRLKTKYLPGEEVPSRITDQSVKIWTKHDTTMGFCENQVMPVTSDNSSWCTIKWRFVPREEGGFYIKPKTNLDSCLNANGGVLTVDTCSRDRKGMAFGYGTPQQHRLFQSIKRNAQAINTQPENLKIVMGMFEKRGAGSWDGPDSSANHGRGPHRGYEGGPEDIPYNSTGEPRPHCPTATRDTGGPDPTRPPEYSSPAPYPAPYAPNTPNTPNTPYAQYAPQPPSSQAPGNAPVNDSDSMTAENIMNHAKSIQKTHFPGADVQETGQGAGAGSSSDLGGVFGRIKCTIKEKPGLMANVNVRHNIKDCLDKPRPNTLEQRISAAKKATAAMFADGFQGSSAQGPGDCGEGQQWPSGIPFHMAQQRRLPEHSPLMDNVYSC</sequence>
<dbReference type="VEuPathDB" id="MicrosporidiaDB:NEDG_02083"/>
<comment type="caution">
    <text evidence="2">The sequence shown here is derived from an EMBL/GenBank/DDBJ whole genome shotgun (WGS) entry which is preliminary data.</text>
</comment>
<evidence type="ECO:0000313" key="3">
    <source>
        <dbReference type="Proteomes" id="UP000185944"/>
    </source>
</evidence>
<evidence type="ECO:0000256" key="1">
    <source>
        <dbReference type="SAM" id="MobiDB-lite"/>
    </source>
</evidence>
<reference evidence="2 3" key="1">
    <citation type="submission" date="2016-02" db="EMBL/GenBank/DDBJ databases">
        <title>Discovery of a natural microsporidian pathogen with a broad tissue tropism in Caenorhabditis elegans.</title>
        <authorList>
            <person name="Luallen R.J."/>
            <person name="Reinke A.W."/>
            <person name="Tong L."/>
            <person name="Botts M.R."/>
            <person name="Felix M.-A."/>
            <person name="Troemel E.R."/>
        </authorList>
    </citation>
    <scope>NUCLEOTIDE SEQUENCE [LARGE SCALE GENOMIC DNA]</scope>
    <source>
        <strain evidence="2 3">JUm2807</strain>
    </source>
</reference>
<name>A0A177EJK3_9MICR</name>
<keyword evidence="3" id="KW-1185">Reference proteome</keyword>
<feature type="compositionally biased region" description="Low complexity" evidence="1">
    <location>
        <begin position="263"/>
        <end position="276"/>
    </location>
</feature>
<protein>
    <submittedName>
        <fullName evidence="2">Uncharacterized protein</fullName>
    </submittedName>
</protein>
<dbReference type="EMBL" id="LTDL01000011">
    <property type="protein sequence ID" value="OAG32164.1"/>
    <property type="molecule type" value="Genomic_DNA"/>
</dbReference>
<dbReference type="RefSeq" id="XP_067545657.1">
    <property type="nucleotide sequence ID" value="XM_067689501.1"/>
</dbReference>
<organism evidence="2 3">
    <name type="scientific">Nematocida displodere</name>
    <dbReference type="NCBI Taxonomy" id="1805483"/>
    <lineage>
        <taxon>Eukaryota</taxon>
        <taxon>Fungi</taxon>
        <taxon>Fungi incertae sedis</taxon>
        <taxon>Microsporidia</taxon>
        <taxon>Nematocida</taxon>
    </lineage>
</organism>